<feature type="compositionally biased region" description="Basic and acidic residues" evidence="2">
    <location>
        <begin position="151"/>
        <end position="162"/>
    </location>
</feature>
<keyword evidence="1" id="KW-0175">Coiled coil</keyword>
<dbReference type="GeneID" id="7829641"/>
<feature type="coiled-coil region" evidence="1">
    <location>
        <begin position="171"/>
        <end position="203"/>
    </location>
</feature>
<dbReference type="KEGG" id="tet:TTHERM_00807950"/>
<dbReference type="HOGENOM" id="CLU_263216_0_0_1"/>
<reference evidence="5" key="1">
    <citation type="journal article" date="2006" name="PLoS Biol.">
        <title>Macronuclear genome sequence of the ciliate Tetrahymena thermophila, a model eukaryote.</title>
        <authorList>
            <person name="Eisen J.A."/>
            <person name="Coyne R.S."/>
            <person name="Wu M."/>
            <person name="Wu D."/>
            <person name="Thiagarajan M."/>
            <person name="Wortman J.R."/>
            <person name="Badger J.H."/>
            <person name="Ren Q."/>
            <person name="Amedeo P."/>
            <person name="Jones K.M."/>
            <person name="Tallon L.J."/>
            <person name="Delcher A.L."/>
            <person name="Salzberg S.L."/>
            <person name="Silva J.C."/>
            <person name="Haas B.J."/>
            <person name="Majoros W.H."/>
            <person name="Farzad M."/>
            <person name="Carlton J.M."/>
            <person name="Smith R.K. Jr."/>
            <person name="Garg J."/>
            <person name="Pearlman R.E."/>
            <person name="Karrer K.M."/>
            <person name="Sun L."/>
            <person name="Manning G."/>
            <person name="Elde N.C."/>
            <person name="Turkewitz A.P."/>
            <person name="Asai D.J."/>
            <person name="Wilkes D.E."/>
            <person name="Wang Y."/>
            <person name="Cai H."/>
            <person name="Collins K."/>
            <person name="Stewart B.A."/>
            <person name="Lee S.R."/>
            <person name="Wilamowska K."/>
            <person name="Weinberg Z."/>
            <person name="Ruzzo W.L."/>
            <person name="Wloga D."/>
            <person name="Gaertig J."/>
            <person name="Frankel J."/>
            <person name="Tsao C.-C."/>
            <person name="Gorovsky M.A."/>
            <person name="Keeling P.J."/>
            <person name="Waller R.F."/>
            <person name="Patron N.J."/>
            <person name="Cherry J.M."/>
            <person name="Stover N.A."/>
            <person name="Krieger C.J."/>
            <person name="del Toro C."/>
            <person name="Ryder H.F."/>
            <person name="Williamson S.C."/>
            <person name="Barbeau R.A."/>
            <person name="Hamilton E.P."/>
            <person name="Orias E."/>
        </authorList>
    </citation>
    <scope>NUCLEOTIDE SEQUENCE [LARGE SCALE GENOMIC DNA]</scope>
    <source>
        <strain evidence="5">SB210</strain>
    </source>
</reference>
<gene>
    <name evidence="4" type="ORF">TTHERM_00807950</name>
</gene>
<dbReference type="EMBL" id="GG662769">
    <property type="protein sequence ID" value="EAR91751.2"/>
    <property type="molecule type" value="Genomic_DNA"/>
</dbReference>
<protein>
    <submittedName>
        <fullName evidence="4">Cyclic nucleotide-binding domain protein</fullName>
    </submittedName>
</protein>
<evidence type="ECO:0000313" key="5">
    <source>
        <dbReference type="Proteomes" id="UP000009168"/>
    </source>
</evidence>
<dbReference type="STRING" id="312017.Q233S8"/>
<feature type="region of interest" description="Disordered" evidence="2">
    <location>
        <begin position="143"/>
        <end position="171"/>
    </location>
</feature>
<proteinExistence type="predicted"/>
<dbReference type="InParanoid" id="Q233S8"/>
<dbReference type="CDD" id="cd00038">
    <property type="entry name" value="CAP_ED"/>
    <property type="match status" value="1"/>
</dbReference>
<evidence type="ECO:0000256" key="2">
    <source>
        <dbReference type="SAM" id="MobiDB-lite"/>
    </source>
</evidence>
<dbReference type="Proteomes" id="UP000009168">
    <property type="component" value="Unassembled WGS sequence"/>
</dbReference>
<evidence type="ECO:0000256" key="1">
    <source>
        <dbReference type="SAM" id="Coils"/>
    </source>
</evidence>
<dbReference type="SUPFAM" id="SSF51206">
    <property type="entry name" value="cAMP-binding domain-like"/>
    <property type="match status" value="2"/>
</dbReference>
<dbReference type="InterPro" id="IPR018490">
    <property type="entry name" value="cNMP-bd_dom_sf"/>
</dbReference>
<evidence type="ECO:0000259" key="3">
    <source>
        <dbReference type="PROSITE" id="PS50042"/>
    </source>
</evidence>
<dbReference type="InterPro" id="IPR000595">
    <property type="entry name" value="cNMP-bd_dom"/>
</dbReference>
<name>Q233S8_TETTS</name>
<keyword evidence="5" id="KW-1185">Reference proteome</keyword>
<evidence type="ECO:0000313" key="4">
    <source>
        <dbReference type="EMBL" id="EAR91751.2"/>
    </source>
</evidence>
<dbReference type="RefSeq" id="XP_001011996.2">
    <property type="nucleotide sequence ID" value="XM_001011996.2"/>
</dbReference>
<dbReference type="InterPro" id="IPR014710">
    <property type="entry name" value="RmlC-like_jellyroll"/>
</dbReference>
<feature type="compositionally biased region" description="Polar residues" evidence="2">
    <location>
        <begin position="1"/>
        <end position="17"/>
    </location>
</feature>
<accession>Q233S8</accession>
<feature type="domain" description="Cyclic nucleotide-binding" evidence="3">
    <location>
        <begin position="459"/>
        <end position="556"/>
    </location>
</feature>
<organism evidence="4 5">
    <name type="scientific">Tetrahymena thermophila (strain SB210)</name>
    <dbReference type="NCBI Taxonomy" id="312017"/>
    <lineage>
        <taxon>Eukaryota</taxon>
        <taxon>Sar</taxon>
        <taxon>Alveolata</taxon>
        <taxon>Ciliophora</taxon>
        <taxon>Intramacronucleata</taxon>
        <taxon>Oligohymenophorea</taxon>
        <taxon>Hymenostomatida</taxon>
        <taxon>Tetrahymenina</taxon>
        <taxon>Tetrahymenidae</taxon>
        <taxon>Tetrahymena</taxon>
    </lineage>
</organism>
<dbReference type="Gene3D" id="2.60.120.10">
    <property type="entry name" value="Jelly Rolls"/>
    <property type="match status" value="2"/>
</dbReference>
<feature type="region of interest" description="Disordered" evidence="2">
    <location>
        <begin position="1"/>
        <end position="26"/>
    </location>
</feature>
<dbReference type="PROSITE" id="PS50042">
    <property type="entry name" value="CNMP_BINDING_3"/>
    <property type="match status" value="2"/>
</dbReference>
<feature type="domain" description="Cyclic nucleotide-binding" evidence="3">
    <location>
        <begin position="369"/>
        <end position="410"/>
    </location>
</feature>
<sequence length="1307" mass="153215">MNQLSNQLSEQDESSQASNTSIENQNIINISQNSDREEINIEDQCFNSINFQVRKGQKDSSIDLESIQNEDTDQQKLIEILQNQQYFELNKQNLKQQLYSVNCFIPEDELENDFSSSEKLEQDIKKQNKSIISELTQISLNEVAQGNSKNTDIHDDDKKNQEGDQSQNQQNAEVQKEIECYQLSEEQVQKQDLLNEIKYLLDNNDYAGNKQQIEKMTRLLVEIPYFQQILTSDGYKKEEILSVCQILQGQNVQQNNFLFHINDPSDYLYILLDGYMAVYVPKSDHDVQQEIDINYNIVLNEKLLNKMQATNHMHQAKQEAKNKLEMLYKQRQLYFNKNHEDFLKQSSNNSQKYFNQEQQKCRFRRARVLKPGDVFGHTALAIKKNRTASVIAMNNCVLAKIHGSLYSKYFKREYEKREFLLKCMRLFLQFPQKNVDRIESSPFLFKEVSFKRNEIIYKRNDDKASKFYFVYKGGVEMIKQVTGYDILNFSNRLEKQMQNKVRKYTQTKDLCVLNINPGDFFGHEDIFDQQKRQLTAQSSSSETILFEIELQLLNELDSPLILQNVKQLGEQRKQRCLEKLQEIQSFKQENLRQKPVQSQLPQDVQRIIKEQIVQKSLNYQLKIEQDKRTQLENQEHLQLKDQKLSLEIDPSKNKRMILGDDSDYQRAKQKIQKMLEGQLGKQEQAETYYQKISRPMQINNFENCLNYIQTVPSFSKLKSNQFLPSLKESIHIFEEEKLKKKIQQSQMTRKMSIEDHSQSKSIKFRCNSSNLIPSNNHAEQDQLGLNPNSYDQSQISSFHNKAKNGEINYKVLTPLHIKSSYQLNLEAELIDQSKKKAANIEYSTPKSLFSNQNLSPKLNLQDEAQEKLVIRSSFNFQTERVQEQQDSNQQVNQNLTGRQRQSSLYIMNQQVQKVKKNRLIDRQLFNKESDDNILKSQQSRKEQNLFQNSKIRAQSLYEKKQSSIQIEKQDNIYRESKSFHQKEISSNNRNQSFQNNFYQKGCFSSQQSQNQNVLQEIQNDKTDCKNSKENKSDFNKQHLLNMLKIKIDNKDNDESNPLIIKQYNLPANTVNSNKLIKSHSTDKKRESENLIQKKLDQLHALLSPLSKKSITKVINKVSQKKNKSQLMQEQINMGTSTQDIFKYNSPIILSPIYNVQASTAKNANSNNNNNANKKFFAEDSFTIQSYKSLNSNKEIKSKILKLSEADERVLQISAQLRTASSSQSIENYLEPKIKNHKIASFQKASESIKRFIISPQRTSLENQKNNKKFTFKITNQEEEEEFYQTNKKYVQSLIFPDLKFPVYKNQS</sequence>